<evidence type="ECO:0000256" key="7">
    <source>
        <dbReference type="SAM" id="Coils"/>
    </source>
</evidence>
<dbReference type="NCBIfam" id="TIGR02492">
    <property type="entry name" value="flgK_ends"/>
    <property type="match status" value="1"/>
</dbReference>
<sequence length="644" mass="66425">MGFSILGVGQSALAAAQAGLATTAHNIANASTPGYSRQVVLQGSAGGQDFGYGFVGKGTQVADVRRVYDDLLTERVRAAQSSSSRLDAYYSQISQINNQFSDATTGLSPSLQDFFKGVQDLAANPNSNASRQSMLSSAEALASRFQSLNSQLQEVGDGINSQINATVGSINAYSTQIAQLNDEIEKAQAGLDGKTANDLLDQRDQAVNELSKQIKATVVKQGNSYNVFIGNGQPLVVGAKTFTLVAPKSTTDPSRLSVGIVVNGSTINIPETDLQGGSLGGLLEFRGKMLDVTQNALGRIAIGLGTAFNDQHALGQDQAGLPGGKFFNVGTPYVQPASTNRAATSSDPAAGIGAAITDASQLNNSNYRLQYSDSKYVITRMPENAVVYDDAAFPSTPNIIQGVTLSNTGGSMTSGDEFLIRPAATGAANFSVAVNDIARIAAAAPIRTASSTANSGTGSISAGSVNGPAPVNGNLQQPVTITFTSATTFDITGTGTGLPATGLSYTSGSDISYNGWTVQITGDPAANDSFSIGPNTGGVGDGRNAVALGKLQTANLLDGGTANVQGSYAQLVSLVGNKSHEVEVTRNAESTFLDQATTAQQAVSGVNLDEEATNLMRYQQAYQAAGKVMQAASSLFELLLDLTK</sequence>
<evidence type="ECO:0000313" key="13">
    <source>
        <dbReference type="EMBL" id="NEX62684.1"/>
    </source>
</evidence>
<accession>A0A6B3SPC5</accession>
<dbReference type="GO" id="GO:0005198">
    <property type="term" value="F:structural molecule activity"/>
    <property type="evidence" value="ECO:0007669"/>
    <property type="project" value="InterPro"/>
</dbReference>
<dbReference type="InterPro" id="IPR002371">
    <property type="entry name" value="FlgK"/>
</dbReference>
<keyword evidence="13" id="KW-0969">Cilium</keyword>
<dbReference type="Pfam" id="PF06429">
    <property type="entry name" value="Flg_bbr_C"/>
    <property type="match status" value="1"/>
</dbReference>
<dbReference type="Proteomes" id="UP000482155">
    <property type="component" value="Unassembled WGS sequence"/>
</dbReference>
<comment type="caution">
    <text evidence="13">The sequence shown here is derived from an EMBL/GenBank/DDBJ whole genome shotgun (WGS) entry which is preliminary data.</text>
</comment>
<evidence type="ECO:0000256" key="6">
    <source>
        <dbReference type="ARBA" id="ARBA00023143"/>
    </source>
</evidence>
<feature type="compositionally biased region" description="Low complexity" evidence="8">
    <location>
        <begin position="450"/>
        <end position="464"/>
    </location>
</feature>
<comment type="subcellular location">
    <subcellularLocation>
        <location evidence="1">Bacterial flagellum</location>
    </subcellularLocation>
    <subcellularLocation>
        <location evidence="2">Secreted</location>
    </subcellularLocation>
</comment>
<evidence type="ECO:0000256" key="5">
    <source>
        <dbReference type="ARBA" id="ARBA00022525"/>
    </source>
</evidence>
<keyword evidence="13" id="KW-0282">Flagellum</keyword>
<protein>
    <recommendedName>
        <fullName evidence="4">Flagellar hook-associated protein 1</fullName>
    </recommendedName>
</protein>
<feature type="domain" description="Flagellar hook-associated protein 1 D2-like" evidence="11">
    <location>
        <begin position="345"/>
        <end position="422"/>
    </location>
</feature>
<evidence type="ECO:0000256" key="3">
    <source>
        <dbReference type="ARBA" id="ARBA00009677"/>
    </source>
</evidence>
<dbReference type="SUPFAM" id="SSF64518">
    <property type="entry name" value="Phase 1 flagellin"/>
    <property type="match status" value="2"/>
</dbReference>
<evidence type="ECO:0000313" key="14">
    <source>
        <dbReference type="Proteomes" id="UP000482155"/>
    </source>
</evidence>
<keyword evidence="5" id="KW-0964">Secreted</keyword>
<gene>
    <name evidence="13" type="primary">flgK</name>
    <name evidence="13" type="ORF">G3574_16475</name>
</gene>
<dbReference type="GO" id="GO:0009424">
    <property type="term" value="C:bacterial-type flagellum hook"/>
    <property type="evidence" value="ECO:0007669"/>
    <property type="project" value="InterPro"/>
</dbReference>
<dbReference type="Pfam" id="PF21158">
    <property type="entry name" value="flgK_1st_1"/>
    <property type="match status" value="1"/>
</dbReference>
<dbReference type="PANTHER" id="PTHR30033:SF1">
    <property type="entry name" value="FLAGELLAR HOOK-ASSOCIATED PROTEIN 1"/>
    <property type="match status" value="1"/>
</dbReference>
<feature type="domain" description="Flagellar hook-associated protein FlgK helical" evidence="12">
    <location>
        <begin position="93"/>
        <end position="327"/>
    </location>
</feature>
<dbReference type="AlphaFoldDB" id="A0A6B3SPC5"/>
<dbReference type="InterPro" id="IPR049119">
    <property type="entry name" value="FlgK_D2-like"/>
</dbReference>
<organism evidence="13 14">
    <name type="scientific">Noviherbaspirillum galbum</name>
    <dbReference type="NCBI Taxonomy" id="2709383"/>
    <lineage>
        <taxon>Bacteria</taxon>
        <taxon>Pseudomonadati</taxon>
        <taxon>Pseudomonadota</taxon>
        <taxon>Betaproteobacteria</taxon>
        <taxon>Burkholderiales</taxon>
        <taxon>Oxalobacteraceae</taxon>
        <taxon>Noviherbaspirillum</taxon>
    </lineage>
</organism>
<keyword evidence="7" id="KW-0175">Coiled coil</keyword>
<feature type="region of interest" description="Disordered" evidence="8">
    <location>
        <begin position="450"/>
        <end position="471"/>
    </location>
</feature>
<dbReference type="RefSeq" id="WP_163965402.1">
    <property type="nucleotide sequence ID" value="NZ_JAAIVB010000054.1"/>
</dbReference>
<evidence type="ECO:0000256" key="4">
    <source>
        <dbReference type="ARBA" id="ARBA00016244"/>
    </source>
</evidence>
<evidence type="ECO:0000259" key="9">
    <source>
        <dbReference type="Pfam" id="PF00460"/>
    </source>
</evidence>
<evidence type="ECO:0000259" key="12">
    <source>
        <dbReference type="Pfam" id="PF22638"/>
    </source>
</evidence>
<evidence type="ECO:0000259" key="11">
    <source>
        <dbReference type="Pfam" id="PF21158"/>
    </source>
</evidence>
<dbReference type="GO" id="GO:0044780">
    <property type="term" value="P:bacterial-type flagellum assembly"/>
    <property type="evidence" value="ECO:0007669"/>
    <property type="project" value="InterPro"/>
</dbReference>
<name>A0A6B3SPC5_9BURK</name>
<keyword evidence="14" id="KW-1185">Reference proteome</keyword>
<evidence type="ECO:0000256" key="8">
    <source>
        <dbReference type="SAM" id="MobiDB-lite"/>
    </source>
</evidence>
<comment type="similarity">
    <text evidence="3">Belongs to the flagella basal body rod proteins family.</text>
</comment>
<dbReference type="InterPro" id="IPR053927">
    <property type="entry name" value="FlgK_helical"/>
</dbReference>
<dbReference type="PANTHER" id="PTHR30033">
    <property type="entry name" value="FLAGELLAR HOOK-ASSOCIATED PROTEIN 1"/>
    <property type="match status" value="1"/>
</dbReference>
<evidence type="ECO:0000256" key="2">
    <source>
        <dbReference type="ARBA" id="ARBA00004613"/>
    </source>
</evidence>
<keyword evidence="13" id="KW-0966">Cell projection</keyword>
<dbReference type="PRINTS" id="PR01005">
    <property type="entry name" value="FLGHOOKAP1"/>
</dbReference>
<dbReference type="EMBL" id="JAAIVB010000054">
    <property type="protein sequence ID" value="NEX62684.1"/>
    <property type="molecule type" value="Genomic_DNA"/>
</dbReference>
<dbReference type="Pfam" id="PF22638">
    <property type="entry name" value="FlgK_D1"/>
    <property type="match status" value="1"/>
</dbReference>
<evidence type="ECO:0000256" key="1">
    <source>
        <dbReference type="ARBA" id="ARBA00004365"/>
    </source>
</evidence>
<keyword evidence="6" id="KW-0975">Bacterial flagellum</keyword>
<dbReference type="InterPro" id="IPR001444">
    <property type="entry name" value="Flag_bb_rod_N"/>
</dbReference>
<evidence type="ECO:0000259" key="10">
    <source>
        <dbReference type="Pfam" id="PF06429"/>
    </source>
</evidence>
<proteinExistence type="inferred from homology"/>
<dbReference type="Pfam" id="PF00460">
    <property type="entry name" value="Flg_bb_rod"/>
    <property type="match status" value="1"/>
</dbReference>
<feature type="domain" description="Flagellar basal-body/hook protein C-terminal" evidence="10">
    <location>
        <begin position="603"/>
        <end position="641"/>
    </location>
</feature>
<dbReference type="GO" id="GO:0005576">
    <property type="term" value="C:extracellular region"/>
    <property type="evidence" value="ECO:0007669"/>
    <property type="project" value="UniProtKB-SubCell"/>
</dbReference>
<reference evidence="13 14" key="1">
    <citation type="submission" date="2020-02" db="EMBL/GenBank/DDBJ databases">
        <authorList>
            <person name="Kim M.K."/>
        </authorList>
    </citation>
    <scope>NUCLEOTIDE SEQUENCE [LARGE SCALE GENOMIC DNA]</scope>
    <source>
        <strain evidence="13 14">17J57-3</strain>
    </source>
</reference>
<feature type="domain" description="Flagellar basal body rod protein N-terminal" evidence="9">
    <location>
        <begin position="8"/>
        <end position="35"/>
    </location>
</feature>
<feature type="coiled-coil region" evidence="7">
    <location>
        <begin position="170"/>
        <end position="197"/>
    </location>
</feature>
<dbReference type="InterPro" id="IPR010930">
    <property type="entry name" value="Flg_bb/hook_C_dom"/>
</dbReference>